<accession>A0ABT7PRA7</accession>
<evidence type="ECO:0000313" key="2">
    <source>
        <dbReference type="Proteomes" id="UP001239462"/>
    </source>
</evidence>
<keyword evidence="2" id="KW-1185">Reference proteome</keyword>
<name>A0ABT7PRA7_9BACT</name>
<dbReference type="EMBL" id="JASZZN010000030">
    <property type="protein sequence ID" value="MDM4019049.1"/>
    <property type="molecule type" value="Genomic_DNA"/>
</dbReference>
<reference evidence="1 2" key="1">
    <citation type="submission" date="2023-06" db="EMBL/GenBank/DDBJ databases">
        <title>Roseiconus lacunae JC819 isolated from Gulf of Mannar region, Tamil Nadu.</title>
        <authorList>
            <person name="Pk S."/>
            <person name="Ch S."/>
            <person name="Ch V.R."/>
        </authorList>
    </citation>
    <scope>NUCLEOTIDE SEQUENCE [LARGE SCALE GENOMIC DNA]</scope>
    <source>
        <strain evidence="1 2">JC819</strain>
    </source>
</reference>
<evidence type="ECO:0008006" key="3">
    <source>
        <dbReference type="Google" id="ProtNLM"/>
    </source>
</evidence>
<organism evidence="1 2">
    <name type="scientific">Roseiconus lacunae</name>
    <dbReference type="NCBI Taxonomy" id="2605694"/>
    <lineage>
        <taxon>Bacteria</taxon>
        <taxon>Pseudomonadati</taxon>
        <taxon>Planctomycetota</taxon>
        <taxon>Planctomycetia</taxon>
        <taxon>Pirellulales</taxon>
        <taxon>Pirellulaceae</taxon>
        <taxon>Roseiconus</taxon>
    </lineage>
</organism>
<gene>
    <name evidence="1" type="ORF">QTN89_26585</name>
</gene>
<dbReference type="Proteomes" id="UP001239462">
    <property type="component" value="Unassembled WGS sequence"/>
</dbReference>
<comment type="caution">
    <text evidence="1">The sequence shown here is derived from an EMBL/GenBank/DDBJ whole genome shotgun (WGS) entry which is preliminary data.</text>
</comment>
<protein>
    <recommendedName>
        <fullName evidence="3">DUF4861 domain-containing protein</fullName>
    </recommendedName>
</protein>
<sequence length="358" mass="40798">MNVRLCCGVTVLAVMVPSISWSQGMILDKAERDARAEQYMVEYIDGTDLKSDSIAMIARCQVWSSDDDRIADNIYGFVRDPKNSFSYSVKGLFSDVMPTGVRLWTQHLERGGKKFARYGGGDRNDVFFDSQERNTGKDPPAFFTNPRFLEPCSLSVSCRPDFLQGRLSKDYPTVTYLKNGRFIGSEMDDEGQIVGVWQCYGERGAVIDIAFAKEEHHFPERVIIRRAKGRHTLENRSECPIFAITKTEWKRLVASDDSARVLPHAISTVALQMGSRIPKYEMVVRLRWAVDVERKHNLPDLVVVKGLFNTRYDWTALLQERIADDWSLHFADAIQQWKEQETSADRTVIHGYAPPSGK</sequence>
<evidence type="ECO:0000313" key="1">
    <source>
        <dbReference type="EMBL" id="MDM4019049.1"/>
    </source>
</evidence>
<dbReference type="RefSeq" id="WP_289167091.1">
    <property type="nucleotide sequence ID" value="NZ_JASZZN010000030.1"/>
</dbReference>
<proteinExistence type="predicted"/>